<dbReference type="Proteomes" id="UP000298652">
    <property type="component" value="Chromosome 2"/>
</dbReference>
<keyword evidence="2" id="KW-1185">Reference proteome</keyword>
<sequence>MRAKSPPSRAPPPWAGPVTRTAPYVAVSVTPEPAARYCLFG</sequence>
<dbReference type="Gramene" id="TKW30625">
    <property type="protein sequence ID" value="TKW30625"/>
    <property type="gene ID" value="SEVIR_2G050166v2"/>
</dbReference>
<proteinExistence type="predicted"/>
<name>A0A4U6VP06_SETVI</name>
<gene>
    <name evidence="1" type="ORF">SEVIR_2G050166v2</name>
</gene>
<dbReference type="EMBL" id="CM016553">
    <property type="protein sequence ID" value="TKW30625.1"/>
    <property type="molecule type" value="Genomic_DNA"/>
</dbReference>
<accession>A0A4U6VP06</accession>
<evidence type="ECO:0000313" key="2">
    <source>
        <dbReference type="Proteomes" id="UP000298652"/>
    </source>
</evidence>
<organism evidence="1 2">
    <name type="scientific">Setaria viridis</name>
    <name type="common">Green bristlegrass</name>
    <name type="synonym">Setaria italica subsp. viridis</name>
    <dbReference type="NCBI Taxonomy" id="4556"/>
    <lineage>
        <taxon>Eukaryota</taxon>
        <taxon>Viridiplantae</taxon>
        <taxon>Streptophyta</taxon>
        <taxon>Embryophyta</taxon>
        <taxon>Tracheophyta</taxon>
        <taxon>Spermatophyta</taxon>
        <taxon>Magnoliopsida</taxon>
        <taxon>Liliopsida</taxon>
        <taxon>Poales</taxon>
        <taxon>Poaceae</taxon>
        <taxon>PACMAD clade</taxon>
        <taxon>Panicoideae</taxon>
        <taxon>Panicodae</taxon>
        <taxon>Paniceae</taxon>
        <taxon>Cenchrinae</taxon>
        <taxon>Setaria</taxon>
    </lineage>
</organism>
<evidence type="ECO:0000313" key="1">
    <source>
        <dbReference type="EMBL" id="TKW30625.1"/>
    </source>
</evidence>
<protein>
    <submittedName>
        <fullName evidence="1">Uncharacterized protein</fullName>
    </submittedName>
</protein>
<reference evidence="1" key="1">
    <citation type="submission" date="2019-03" db="EMBL/GenBank/DDBJ databases">
        <title>WGS assembly of Setaria viridis.</title>
        <authorList>
            <person name="Huang P."/>
            <person name="Jenkins J."/>
            <person name="Grimwood J."/>
            <person name="Barry K."/>
            <person name="Healey A."/>
            <person name="Mamidi S."/>
            <person name="Sreedasyam A."/>
            <person name="Shu S."/>
            <person name="Feldman M."/>
            <person name="Wu J."/>
            <person name="Yu Y."/>
            <person name="Chen C."/>
            <person name="Johnson J."/>
            <person name="Rokhsar D."/>
            <person name="Baxter I."/>
            <person name="Schmutz J."/>
            <person name="Brutnell T."/>
            <person name="Kellogg E."/>
        </authorList>
    </citation>
    <scope>NUCLEOTIDE SEQUENCE [LARGE SCALE GENOMIC DNA]</scope>
</reference>
<dbReference type="AlphaFoldDB" id="A0A4U6VP06"/>